<sequence>MPIKLNFRRVLAAWRLSAFQTAMACAPGNPDTFLLPVEHSRSFAASCIKSWKAIWTRRRLLIFSALLPVPTRNTIWDGWSSPLACRQCSVLHWKDKILSKAFVRNPKFGTCCLKVECSYRRLRTPPGPLRALFPSQDRLAVDFYEDIWMYNCAFTFTSLGILEEHSVSRDRGPPVSGELNHCLLTNGPTGIKLLRDWRLLPASLSLPPLPPKRRGLQSRHAALASMLEDGTHLADTPQGIGLVLQPSNMWRRSKAAGSQGLADTPQGIGMILCSLPVYTKRLVIVDSESRVIGVGVGASQNDHTWDSVRAASAQAPEAARSQLQLEKDDADHRRGLFPAMKGFYLSYYDGAYSEVAPRLYSYQHGKLSKLTDEGARQRAATPRGRTSATKFSQHAVGCDASSAGRLFSWNDNKFKTIDFKKTINRAEWAAIKFNE</sequence>
<keyword evidence="3" id="KW-1185">Reference proteome</keyword>
<gene>
    <name evidence="2" type="ORF">GALMADRAFT_215185</name>
</gene>
<protein>
    <recommendedName>
        <fullName evidence="4">F-box domain-containing protein</fullName>
    </recommendedName>
</protein>
<dbReference type="STRING" id="685588.A0A067SF63"/>
<dbReference type="Proteomes" id="UP000027222">
    <property type="component" value="Unassembled WGS sequence"/>
</dbReference>
<evidence type="ECO:0000256" key="1">
    <source>
        <dbReference type="SAM" id="SignalP"/>
    </source>
</evidence>
<name>A0A067SF63_GALM3</name>
<reference evidence="3" key="1">
    <citation type="journal article" date="2014" name="Proc. Natl. Acad. Sci. U.S.A.">
        <title>Extensive sampling of basidiomycete genomes demonstrates inadequacy of the white-rot/brown-rot paradigm for wood decay fungi.</title>
        <authorList>
            <person name="Riley R."/>
            <person name="Salamov A.A."/>
            <person name="Brown D.W."/>
            <person name="Nagy L.G."/>
            <person name="Floudas D."/>
            <person name="Held B.W."/>
            <person name="Levasseur A."/>
            <person name="Lombard V."/>
            <person name="Morin E."/>
            <person name="Otillar R."/>
            <person name="Lindquist E.A."/>
            <person name="Sun H."/>
            <person name="LaButti K.M."/>
            <person name="Schmutz J."/>
            <person name="Jabbour D."/>
            <person name="Luo H."/>
            <person name="Baker S.E."/>
            <person name="Pisabarro A.G."/>
            <person name="Walton J.D."/>
            <person name="Blanchette R.A."/>
            <person name="Henrissat B."/>
            <person name="Martin F."/>
            <person name="Cullen D."/>
            <person name="Hibbett D.S."/>
            <person name="Grigoriev I.V."/>
        </authorList>
    </citation>
    <scope>NUCLEOTIDE SEQUENCE [LARGE SCALE GENOMIC DNA]</scope>
    <source>
        <strain evidence="3">CBS 339.88</strain>
    </source>
</reference>
<evidence type="ECO:0008006" key="4">
    <source>
        <dbReference type="Google" id="ProtNLM"/>
    </source>
</evidence>
<evidence type="ECO:0000313" key="3">
    <source>
        <dbReference type="Proteomes" id="UP000027222"/>
    </source>
</evidence>
<feature type="chain" id="PRO_5001648911" description="F-box domain-containing protein" evidence="1">
    <location>
        <begin position="25"/>
        <end position="435"/>
    </location>
</feature>
<organism evidence="2 3">
    <name type="scientific">Galerina marginata (strain CBS 339.88)</name>
    <dbReference type="NCBI Taxonomy" id="685588"/>
    <lineage>
        <taxon>Eukaryota</taxon>
        <taxon>Fungi</taxon>
        <taxon>Dikarya</taxon>
        <taxon>Basidiomycota</taxon>
        <taxon>Agaricomycotina</taxon>
        <taxon>Agaricomycetes</taxon>
        <taxon>Agaricomycetidae</taxon>
        <taxon>Agaricales</taxon>
        <taxon>Agaricineae</taxon>
        <taxon>Strophariaceae</taxon>
        <taxon>Galerina</taxon>
    </lineage>
</organism>
<dbReference type="HOGENOM" id="CLU_630126_0_0_1"/>
<proteinExistence type="predicted"/>
<accession>A0A067SF63</accession>
<keyword evidence="1" id="KW-0732">Signal</keyword>
<feature type="signal peptide" evidence="1">
    <location>
        <begin position="1"/>
        <end position="24"/>
    </location>
</feature>
<dbReference type="EMBL" id="KL142402">
    <property type="protein sequence ID" value="KDR69531.1"/>
    <property type="molecule type" value="Genomic_DNA"/>
</dbReference>
<evidence type="ECO:0000313" key="2">
    <source>
        <dbReference type="EMBL" id="KDR69531.1"/>
    </source>
</evidence>
<dbReference type="AlphaFoldDB" id="A0A067SF63"/>